<name>A0ABT4A1R7_9BACT</name>
<dbReference type="PROSITE" id="PS51184">
    <property type="entry name" value="JMJC"/>
    <property type="match status" value="1"/>
</dbReference>
<evidence type="ECO:0000313" key="3">
    <source>
        <dbReference type="Proteomes" id="UP001207654"/>
    </source>
</evidence>
<dbReference type="Proteomes" id="UP001207654">
    <property type="component" value="Unassembled WGS sequence"/>
</dbReference>
<dbReference type="RefSeq" id="WP_267534467.1">
    <property type="nucleotide sequence ID" value="NZ_JAPNKA010000001.1"/>
</dbReference>
<accession>A0ABT4A1R7</accession>
<organism evidence="2 3">
    <name type="scientific">Archangium lansingense</name>
    <dbReference type="NCBI Taxonomy" id="2995310"/>
    <lineage>
        <taxon>Bacteria</taxon>
        <taxon>Pseudomonadati</taxon>
        <taxon>Myxococcota</taxon>
        <taxon>Myxococcia</taxon>
        <taxon>Myxococcales</taxon>
        <taxon>Cystobacterineae</taxon>
        <taxon>Archangiaceae</taxon>
        <taxon>Archangium</taxon>
    </lineage>
</organism>
<dbReference type="SUPFAM" id="SSF51197">
    <property type="entry name" value="Clavaminate synthase-like"/>
    <property type="match status" value="1"/>
</dbReference>
<dbReference type="Gene3D" id="2.60.120.650">
    <property type="entry name" value="Cupin"/>
    <property type="match status" value="1"/>
</dbReference>
<reference evidence="2 3" key="1">
    <citation type="submission" date="2022-11" db="EMBL/GenBank/DDBJ databases">
        <title>Minimal conservation of predation-associated metabolite biosynthetic gene clusters underscores biosynthetic potential of Myxococcota including descriptions for ten novel species: Archangium lansinium sp. nov., Myxococcus landrumus sp. nov., Nannocystis bai.</title>
        <authorList>
            <person name="Ahearne A."/>
            <person name="Stevens C."/>
            <person name="Phillips K."/>
        </authorList>
    </citation>
    <scope>NUCLEOTIDE SEQUENCE [LARGE SCALE GENOMIC DNA]</scope>
    <source>
        <strain evidence="2 3">MIWBW</strain>
    </source>
</reference>
<keyword evidence="3" id="KW-1185">Reference proteome</keyword>
<dbReference type="EMBL" id="JAPNKA010000001">
    <property type="protein sequence ID" value="MCY1075536.1"/>
    <property type="molecule type" value="Genomic_DNA"/>
</dbReference>
<gene>
    <name evidence="2" type="ORF">OV287_13675</name>
</gene>
<dbReference type="Pfam" id="PF13621">
    <property type="entry name" value="Cupin_8"/>
    <property type="match status" value="1"/>
</dbReference>
<feature type="domain" description="JmjC" evidence="1">
    <location>
        <begin position="127"/>
        <end position="289"/>
    </location>
</feature>
<sequence>MLAPLPTPAPAPQAEPSLALPRSFWKDFAKRHWNREPAVFKRPFGDRAPTTGQMYEALLDAGERVRRGEYTMPLRFFIEHEEGPDGLPYYSMLMSLSNHMPRPEDGGVEGYLARLDKLLGGKRFGIVFNRLQMYQWTHWQQLSSFLSGLYEQVGVPLGNNESCIFFGNYRYTPFGIHKDNSHAFNFVVEGKKTFSVWPFETLASRPEVPKDPSLVNRPYSLFMKDKAEEDAVLSRANFIEATAGDVTYWPVSHWHRAEPTGGGLNISISVSACSAPPMFTSMAPPHEWPGHLRHTELPGKRTWQVPASVRSALRQRGQRKALLSAERESTIEWVRCLTANALDAAPPEAQEAPLAPDEWIRAHPERPIVCMPLPGKQLLVSAIGRSSTLPGSPLLRRRLERLVASLNLGKPLSVSALEQAFFSRLPSRAFSRASFRALLDDLVRWRAVQRCPAPGKKSR</sequence>
<protein>
    <recommendedName>
        <fullName evidence="1">JmjC domain-containing protein</fullName>
    </recommendedName>
</protein>
<dbReference type="InterPro" id="IPR041667">
    <property type="entry name" value="Cupin_8"/>
</dbReference>
<comment type="caution">
    <text evidence="2">The sequence shown here is derived from an EMBL/GenBank/DDBJ whole genome shotgun (WGS) entry which is preliminary data.</text>
</comment>
<evidence type="ECO:0000259" key="1">
    <source>
        <dbReference type="PROSITE" id="PS51184"/>
    </source>
</evidence>
<proteinExistence type="predicted"/>
<evidence type="ECO:0000313" key="2">
    <source>
        <dbReference type="EMBL" id="MCY1075536.1"/>
    </source>
</evidence>
<dbReference type="InterPro" id="IPR003347">
    <property type="entry name" value="JmjC_dom"/>
</dbReference>